<dbReference type="GO" id="GO:0033186">
    <property type="term" value="C:CAF-1 complex"/>
    <property type="evidence" value="ECO:0007669"/>
    <property type="project" value="TreeGrafter"/>
</dbReference>
<dbReference type="PANTHER" id="PTHR15272">
    <property type="entry name" value="CHROMATIN ASSEMBLY FACTOR 1 SUBUNIT A CAF-1 SUBUNIT A"/>
    <property type="match status" value="1"/>
</dbReference>
<evidence type="ECO:0000256" key="3">
    <source>
        <dbReference type="ARBA" id="ARBA00023204"/>
    </source>
</evidence>
<feature type="region of interest" description="Disordered" evidence="5">
    <location>
        <begin position="198"/>
        <end position="217"/>
    </location>
</feature>
<feature type="compositionally biased region" description="Low complexity" evidence="5">
    <location>
        <begin position="41"/>
        <end position="58"/>
    </location>
</feature>
<keyword evidence="2" id="KW-0227">DNA damage</keyword>
<feature type="region of interest" description="Disordered" evidence="5">
    <location>
        <begin position="463"/>
        <end position="490"/>
    </location>
</feature>
<dbReference type="OrthoDB" id="79480at2759"/>
<dbReference type="Proteomes" id="UP000009170">
    <property type="component" value="Unassembled WGS sequence"/>
</dbReference>
<organism evidence="7 8">
    <name type="scientific">Ostreococcus tauri</name>
    <name type="common">Marine green alga</name>
    <dbReference type="NCBI Taxonomy" id="70448"/>
    <lineage>
        <taxon>Eukaryota</taxon>
        <taxon>Viridiplantae</taxon>
        <taxon>Chlorophyta</taxon>
        <taxon>Mamiellophyceae</taxon>
        <taxon>Mamiellales</taxon>
        <taxon>Bathycoccaceae</taxon>
        <taxon>Ostreococcus</taxon>
    </lineage>
</organism>
<dbReference type="Pfam" id="PF12253">
    <property type="entry name" value="CAF1A_dimeriz"/>
    <property type="match status" value="1"/>
</dbReference>
<dbReference type="GO" id="GO:0006334">
    <property type="term" value="P:nucleosome assembly"/>
    <property type="evidence" value="ECO:0007669"/>
    <property type="project" value="TreeGrafter"/>
</dbReference>
<feature type="compositionally biased region" description="Basic and acidic residues" evidence="5">
    <location>
        <begin position="59"/>
        <end position="162"/>
    </location>
</feature>
<evidence type="ECO:0000256" key="2">
    <source>
        <dbReference type="ARBA" id="ARBA00022763"/>
    </source>
</evidence>
<reference evidence="7 8" key="2">
    <citation type="journal article" date="2014" name="BMC Genomics">
        <title>An improved genome of the model marine alga Ostreococcus tauri unfolds by assessing Illumina de novo assemblies.</title>
        <authorList>
            <person name="Blanc-Mathieu R."/>
            <person name="Verhelst B."/>
            <person name="Derelle E."/>
            <person name="Rombauts S."/>
            <person name="Bouget F.Y."/>
            <person name="Carre I."/>
            <person name="Chateau A."/>
            <person name="Eyre-Walker A."/>
            <person name="Grimsley N."/>
            <person name="Moreau H."/>
            <person name="Piegu B."/>
            <person name="Rivals E."/>
            <person name="Schackwitz W."/>
            <person name="Van de Peer Y."/>
            <person name="Piganeau G."/>
        </authorList>
    </citation>
    <scope>NUCLEOTIDE SEQUENCE [LARGE SCALE GENOMIC DNA]</scope>
    <source>
        <strain evidence="8">OTTH 0595 / CCAP 157/2 / RCC745</strain>
    </source>
</reference>
<evidence type="ECO:0000256" key="1">
    <source>
        <dbReference type="ARBA" id="ARBA00004123"/>
    </source>
</evidence>
<keyword evidence="8" id="KW-1185">Reference proteome</keyword>
<name>A0A090N2T4_OSTTA</name>
<dbReference type="RefSeq" id="XP_022838299.1">
    <property type="nucleotide sequence ID" value="XM_022985420.1"/>
</dbReference>
<proteinExistence type="predicted"/>
<evidence type="ECO:0000259" key="6">
    <source>
        <dbReference type="Pfam" id="PF12253"/>
    </source>
</evidence>
<dbReference type="KEGG" id="ota:OT_ostta01g04610"/>
<dbReference type="EMBL" id="CAID01000001">
    <property type="protein sequence ID" value="CEF96793.1"/>
    <property type="molecule type" value="Genomic_DNA"/>
</dbReference>
<feature type="compositionally biased region" description="Polar residues" evidence="5">
    <location>
        <begin position="1"/>
        <end position="13"/>
    </location>
</feature>
<dbReference type="GO" id="GO:0006281">
    <property type="term" value="P:DNA repair"/>
    <property type="evidence" value="ECO:0007669"/>
    <property type="project" value="UniProtKB-KW"/>
</dbReference>
<comment type="subcellular location">
    <subcellularLocation>
        <location evidence="1">Nucleus</location>
    </subcellularLocation>
</comment>
<dbReference type="InterPro" id="IPR022043">
    <property type="entry name" value="CAF1A_DD"/>
</dbReference>
<dbReference type="AlphaFoldDB" id="A0A090N2T4"/>
<evidence type="ECO:0000256" key="5">
    <source>
        <dbReference type="SAM" id="MobiDB-lite"/>
    </source>
</evidence>
<dbReference type="GO" id="GO:0005634">
    <property type="term" value="C:nucleus"/>
    <property type="evidence" value="ECO:0007669"/>
    <property type="project" value="UniProtKB-SubCell"/>
</dbReference>
<dbReference type="GeneID" id="34945530"/>
<dbReference type="STRING" id="70448.A0A090N2T4"/>
<gene>
    <name evidence="7" type="ORF">OT_ostta01g04610</name>
</gene>
<feature type="compositionally biased region" description="Acidic residues" evidence="5">
    <location>
        <begin position="352"/>
        <end position="384"/>
    </location>
</feature>
<feature type="domain" description="Chromatin assembly factor 1 subunit A dimerization" evidence="6">
    <location>
        <begin position="310"/>
        <end position="375"/>
    </location>
</feature>
<evidence type="ECO:0000256" key="4">
    <source>
        <dbReference type="ARBA" id="ARBA00023242"/>
    </source>
</evidence>
<accession>A0A090N2T4</accession>
<sequence>MTDATNAARNQSEASPSKRASRSPARAGSVDVEASVVVDLTTSAGATTTTTDKATTTSKKAEREAEKARVRAEREAAKEAEKRAKAEEIERAREEKARMKAEKDAERERVKAAKEAEREAEREAKEAEKARMRAEKLAEREAKEAEKRRAEEEKARLKVEKEAEKIAEREAKEAEKRKAAEKKAKEANRFARFFTPGKAKKSEKPVTPSVKTPEISSEVRTRLDNIVRAHDETESIDTIRNELLSRWRSKCAKASRCLKNRWGARRVNPEVEIVAVLCFGTKKRKRDEIESTVKAARRRRLFDIDVELYERPAFWGTGPFPNRPLKASVVTGRNPFKREADVDYEYDSAHEWEEEDSGESLSDGDEEEDEPMAPSDDDDDGFIAGEDEAIGDFEKFDATAIGDDEETARHRATISMLANRARRTGEALVISSLPAHLETNEAAEDPALLRVFSLASSFSSAPRIGAHASTSNSSPATKAPTGKPSVRESMRKLSADDVVQENLRMLVEFLLKHPSLRVGQASKQFFEEAIHTVAGLSAAAVKRKITEIATYTAKMWIVTQQALKAVGLDEKEVRRLRENAVSVPQSVHKPAKRQKLDESTTLENFFGRNETTSTQELPRTTDSPVWLKAITSVSAAKKSKDNLFGVEYVYLFDADALRTCVTRGAVPDFFVSFLIKSVGVAATRVSFRLACKQLLVSVIRAMCEAQNGVGNARIGMPSQASIEAACHGTALRNALMSCIENAEKNDSLRFAALEIADAIAACSVGREFLANFVSTPVLVCCTDALMKRDESSRLAMRVLNASFADETSIETCSIMRPNEFLKLSTHVAKSIRYPSPSIVDFTAFMMDGLRLLEKFLGAALSSTDVNAATSTVVVALEGCLVSRDDAEAQAWNEATITILNMTRRTASSLALGEDNTTRIRDALNALSASDKIDSTILQETQSAFENAVG</sequence>
<feature type="region of interest" description="Disordered" evidence="5">
    <location>
        <begin position="344"/>
        <end position="384"/>
    </location>
</feature>
<keyword evidence="4" id="KW-0539">Nucleus</keyword>
<feature type="compositionally biased region" description="Low complexity" evidence="5">
    <location>
        <begin position="14"/>
        <end position="27"/>
    </location>
</feature>
<evidence type="ECO:0000313" key="7">
    <source>
        <dbReference type="EMBL" id="CEF96793.1"/>
    </source>
</evidence>
<comment type="caution">
    <text evidence="7">The sequence shown here is derived from an EMBL/GenBank/DDBJ whole genome shotgun (WGS) entry which is preliminary data.</text>
</comment>
<reference evidence="8" key="1">
    <citation type="journal article" date="2006" name="Proc. Natl. Acad. Sci. U.S.A.">
        <title>Genome analysis of the smallest free-living eukaryote Ostreococcus tauri unveils many unique features.</title>
        <authorList>
            <person name="Derelle E."/>
            <person name="Ferraz C."/>
            <person name="Rombauts S."/>
            <person name="Rouze P."/>
            <person name="Worden A.Z."/>
            <person name="Robbens S."/>
            <person name="Partensky F."/>
            <person name="Degroeve S."/>
            <person name="Echeynie S."/>
            <person name="Cooke R."/>
            <person name="Saeys Y."/>
            <person name="Wuyts J."/>
            <person name="Jabbari K."/>
            <person name="Bowler C."/>
            <person name="Panaud O."/>
            <person name="Piegu B."/>
            <person name="Ball S.G."/>
            <person name="Ral J.-P."/>
            <person name="Bouget F.-Y."/>
            <person name="Piganeau G."/>
            <person name="De Baets B."/>
            <person name="Picard A."/>
            <person name="Delseny M."/>
            <person name="Demaille J."/>
            <person name="Van de Peer Y."/>
            <person name="Moreau H."/>
        </authorList>
    </citation>
    <scope>NUCLEOTIDE SEQUENCE [LARGE SCALE GENOMIC DNA]</scope>
    <source>
        <strain evidence="8">OTTH 0595 / CCAP 157/2 / RCC745</strain>
    </source>
</reference>
<protein>
    <submittedName>
        <fullName evidence="7">Chromatin assembly factor 1 subunit A</fullName>
    </submittedName>
</protein>
<dbReference type="PANTHER" id="PTHR15272:SF0">
    <property type="entry name" value="CHROMATIN ASSEMBLY FACTOR 1 SUBUNIT A"/>
    <property type="match status" value="1"/>
</dbReference>
<feature type="region of interest" description="Disordered" evidence="5">
    <location>
        <begin position="1"/>
        <end position="162"/>
    </location>
</feature>
<keyword evidence="3" id="KW-0234">DNA repair</keyword>
<dbReference type="InParanoid" id="A0A090N2T4"/>
<evidence type="ECO:0000313" key="8">
    <source>
        <dbReference type="Proteomes" id="UP000009170"/>
    </source>
</evidence>